<dbReference type="Gene3D" id="3.10.50.40">
    <property type="match status" value="2"/>
</dbReference>
<dbReference type="InterPro" id="IPR000297">
    <property type="entry name" value="PPIase_PpiC"/>
</dbReference>
<evidence type="ECO:0000259" key="8">
    <source>
        <dbReference type="PROSITE" id="PS50198"/>
    </source>
</evidence>
<dbReference type="HAMAP" id="MF_01183">
    <property type="entry name" value="Chaperone_SurA"/>
    <property type="match status" value="1"/>
</dbReference>
<keyword evidence="1 7" id="KW-0732">Signal</keyword>
<dbReference type="GO" id="GO:0003755">
    <property type="term" value="F:peptidyl-prolyl cis-trans isomerase activity"/>
    <property type="evidence" value="ECO:0007669"/>
    <property type="project" value="UniProtKB-UniRule"/>
</dbReference>
<keyword evidence="4 7" id="KW-0697">Rotamase</keyword>
<dbReference type="InterPro" id="IPR027304">
    <property type="entry name" value="Trigger_fact/SurA_dom_sf"/>
</dbReference>
<keyword evidence="5 7" id="KW-0143">Chaperone</keyword>
<dbReference type="PANTHER" id="PTHR47637:SF1">
    <property type="entry name" value="CHAPERONE SURA"/>
    <property type="match status" value="1"/>
</dbReference>
<dbReference type="STRING" id="1810504.PG2T_14725"/>
<evidence type="ECO:0000256" key="3">
    <source>
        <dbReference type="ARBA" id="ARBA00022764"/>
    </source>
</evidence>
<reference evidence="10" key="1">
    <citation type="submission" date="2016-03" db="EMBL/GenBank/DDBJ databases">
        <title>Complete genome sequence of Solimmundus cernigliae, representing a novel lineage of polycyclic aromatic hydrocarbon degraders within the Gammaproteobacteria.</title>
        <authorList>
            <person name="Singleton D.R."/>
            <person name="Dickey A.N."/>
            <person name="Scholl E.H."/>
            <person name="Wright F.A."/>
            <person name="Aitken M.D."/>
        </authorList>
    </citation>
    <scope>NUCLEOTIDE SEQUENCE [LARGE SCALE GENOMIC DNA]</scope>
    <source>
        <strain evidence="10">TR3.2</strain>
    </source>
</reference>
<feature type="domain" description="PpiC" evidence="8">
    <location>
        <begin position="288"/>
        <end position="386"/>
    </location>
</feature>
<evidence type="ECO:0000256" key="1">
    <source>
        <dbReference type="ARBA" id="ARBA00022729"/>
    </source>
</evidence>
<keyword evidence="3 7" id="KW-0574">Periplasm</keyword>
<name>A0A1B1YWT8_9GAMM</name>
<dbReference type="InterPro" id="IPR050280">
    <property type="entry name" value="OMP_Chaperone_SurA"/>
</dbReference>
<evidence type="ECO:0000313" key="10">
    <source>
        <dbReference type="Proteomes" id="UP000092952"/>
    </source>
</evidence>
<feature type="domain" description="PpiC" evidence="8">
    <location>
        <begin position="177"/>
        <end position="278"/>
    </location>
</feature>
<comment type="function">
    <text evidence="7">Chaperone involved in the correct folding and assembly of outer membrane proteins. Recognizes specific patterns of aromatic residues and the orientation of their side chains, which are found more frequently in integral outer membrane proteins. May act in both early periplasmic and late outer membrane-associated steps of protein maturation.</text>
</comment>
<evidence type="ECO:0000256" key="4">
    <source>
        <dbReference type="ARBA" id="ARBA00023110"/>
    </source>
</evidence>
<comment type="catalytic activity">
    <reaction evidence="7">
        <text>[protein]-peptidylproline (omega=180) = [protein]-peptidylproline (omega=0)</text>
        <dbReference type="Rhea" id="RHEA:16237"/>
        <dbReference type="Rhea" id="RHEA-COMP:10747"/>
        <dbReference type="Rhea" id="RHEA-COMP:10748"/>
        <dbReference type="ChEBI" id="CHEBI:83833"/>
        <dbReference type="ChEBI" id="CHEBI:83834"/>
        <dbReference type="EC" id="5.2.1.8"/>
    </reaction>
</comment>
<dbReference type="GO" id="GO:0030288">
    <property type="term" value="C:outer membrane-bounded periplasmic space"/>
    <property type="evidence" value="ECO:0007669"/>
    <property type="project" value="InterPro"/>
</dbReference>
<keyword evidence="2 7" id="KW-0677">Repeat</keyword>
<dbReference type="Pfam" id="PF00639">
    <property type="entry name" value="Rotamase"/>
    <property type="match status" value="1"/>
</dbReference>
<dbReference type="Proteomes" id="UP000092952">
    <property type="component" value="Chromosome"/>
</dbReference>
<evidence type="ECO:0000256" key="2">
    <source>
        <dbReference type="ARBA" id="ARBA00022737"/>
    </source>
</evidence>
<feature type="signal peptide" evidence="7">
    <location>
        <begin position="1"/>
        <end position="30"/>
    </location>
</feature>
<evidence type="ECO:0000256" key="5">
    <source>
        <dbReference type="ARBA" id="ARBA00023186"/>
    </source>
</evidence>
<dbReference type="GO" id="GO:0050821">
    <property type="term" value="P:protein stabilization"/>
    <property type="evidence" value="ECO:0007669"/>
    <property type="project" value="InterPro"/>
</dbReference>
<dbReference type="InParanoid" id="A0A1B1YWT8"/>
<dbReference type="Pfam" id="PF09312">
    <property type="entry name" value="SurA_N"/>
    <property type="match status" value="1"/>
</dbReference>
<organism evidence="9 10">
    <name type="scientific">Immundisolibacter cernigliae</name>
    <dbReference type="NCBI Taxonomy" id="1810504"/>
    <lineage>
        <taxon>Bacteria</taxon>
        <taxon>Pseudomonadati</taxon>
        <taxon>Pseudomonadota</taxon>
        <taxon>Gammaproteobacteria</taxon>
        <taxon>Immundisolibacterales</taxon>
        <taxon>Immundisolibacteraceae</taxon>
        <taxon>Immundisolibacter</taxon>
    </lineage>
</organism>
<protein>
    <recommendedName>
        <fullName evidence="7">Chaperone SurA</fullName>
    </recommendedName>
    <alternativeName>
        <fullName evidence="7">Peptidyl-prolyl cis-trans isomerase SurA</fullName>
        <shortName evidence="7">PPIase SurA</shortName>
        <ecNumber evidence="7">5.2.1.8</ecNumber>
    </alternativeName>
    <alternativeName>
        <fullName evidence="7">Rotamase SurA</fullName>
    </alternativeName>
</protein>
<keyword evidence="10" id="KW-1185">Reference proteome</keyword>
<dbReference type="InterPro" id="IPR015391">
    <property type="entry name" value="SurA_N"/>
</dbReference>
<dbReference type="InterPro" id="IPR046357">
    <property type="entry name" value="PPIase_dom_sf"/>
</dbReference>
<sequence length="431" mass="47633" precursor="true">MIATLWTRRPDVKRLLAVLCAVVLPLAAPAANLDRVVAVVNKDVIVQSELEREVQRILADLRSRGTATPPRREFERQVLEHLVARRLQMQLADQAGINIGDDELNFTLQNIAARNNLSLAQMREAVVADGGSFEDFRDQIRSEMRITQLRQKEVIARINVSDAEVERFLAEGGDTAAGRYHLAHILIALPPDPTPEQVRSTEAQARQVHSELIAGADFASTAVVVSKGQQALEGGDLGWRNADELPPPFVAAVRDLSPGGISDLIPSANGFHILKLLESDAAGGRHVVEQTHVEHILVKAEAGREDEARARIESLRQRILAGEDFHDLARTHSDDPGSAVKGGDLGWVSAEEVVPAFSSAMQNLPEGELSEPVQSNFGFHLIRVLGRRSHDDTEAYRRAHARDTLRARKAEEMTQAWVQRLRDEAYVELRL</sequence>
<dbReference type="SUPFAM" id="SSF54534">
    <property type="entry name" value="FKBP-like"/>
    <property type="match status" value="2"/>
</dbReference>
<dbReference type="GO" id="GO:0042277">
    <property type="term" value="F:peptide binding"/>
    <property type="evidence" value="ECO:0007669"/>
    <property type="project" value="InterPro"/>
</dbReference>
<dbReference type="FunCoup" id="A0A1B1YWT8">
    <property type="interactions" value="169"/>
</dbReference>
<dbReference type="SUPFAM" id="SSF109998">
    <property type="entry name" value="Triger factor/SurA peptide-binding domain-like"/>
    <property type="match status" value="1"/>
</dbReference>
<dbReference type="EMBL" id="CP014671">
    <property type="protein sequence ID" value="ANX05315.1"/>
    <property type="molecule type" value="Genomic_DNA"/>
</dbReference>
<dbReference type="GO" id="GO:0043165">
    <property type="term" value="P:Gram-negative-bacterium-type cell outer membrane assembly"/>
    <property type="evidence" value="ECO:0007669"/>
    <property type="project" value="InterPro"/>
</dbReference>
<dbReference type="InterPro" id="IPR023034">
    <property type="entry name" value="PPIase_SurA"/>
</dbReference>
<dbReference type="GO" id="GO:0006457">
    <property type="term" value="P:protein folding"/>
    <property type="evidence" value="ECO:0007669"/>
    <property type="project" value="UniProtKB-UniRule"/>
</dbReference>
<dbReference type="PROSITE" id="PS50198">
    <property type="entry name" value="PPIC_PPIASE_2"/>
    <property type="match status" value="2"/>
</dbReference>
<comment type="domain">
    <text evidence="7">The PPIase activity resides only in the second parvulin domain. The N-terminal region and the C-terminal tail are necessary and sufficient for the chaperone activity of SurA. The PPIase activity is dispensable for SurA to function as a chaperone. The N-terminal region and the C-terminal tail are also required for porin recognition.</text>
</comment>
<dbReference type="AlphaFoldDB" id="A0A1B1YWT8"/>
<evidence type="ECO:0000256" key="6">
    <source>
        <dbReference type="ARBA" id="ARBA00023235"/>
    </source>
</evidence>
<comment type="subcellular location">
    <subcellularLocation>
        <location evidence="7">Periplasm</location>
    </subcellularLocation>
    <text evidence="7">Is capable of associating with the outer membrane.</text>
</comment>
<dbReference type="EC" id="5.2.1.8" evidence="7"/>
<evidence type="ECO:0000313" key="9">
    <source>
        <dbReference type="EMBL" id="ANX05315.1"/>
    </source>
</evidence>
<dbReference type="GO" id="GO:0051082">
    <property type="term" value="F:unfolded protein binding"/>
    <property type="evidence" value="ECO:0007669"/>
    <property type="project" value="UniProtKB-UniRule"/>
</dbReference>
<keyword evidence="6 7" id="KW-0413">Isomerase</keyword>
<dbReference type="KEGG" id="gbi:PG2T_14725"/>
<dbReference type="Gene3D" id="1.10.4030.10">
    <property type="entry name" value="Porin chaperone SurA, peptide-binding domain"/>
    <property type="match status" value="1"/>
</dbReference>
<feature type="chain" id="PRO_5009003460" description="Chaperone SurA" evidence="7">
    <location>
        <begin position="31"/>
        <end position="431"/>
    </location>
</feature>
<evidence type="ECO:0000256" key="7">
    <source>
        <dbReference type="HAMAP-Rule" id="MF_01183"/>
    </source>
</evidence>
<dbReference type="PANTHER" id="PTHR47637">
    <property type="entry name" value="CHAPERONE SURA"/>
    <property type="match status" value="1"/>
</dbReference>
<gene>
    <name evidence="7" type="primary">surA</name>
    <name evidence="9" type="ORF">PG2T_14725</name>
</gene>
<dbReference type="Pfam" id="PF13616">
    <property type="entry name" value="Rotamase_3"/>
    <property type="match status" value="1"/>
</dbReference>
<accession>A0A1B1YWT8</accession>
<proteinExistence type="inferred from homology"/>